<feature type="region of interest" description="Disordered" evidence="7">
    <location>
        <begin position="1218"/>
        <end position="1237"/>
    </location>
</feature>
<sequence>MDEKESSEARSPNATMNDDALIVITIITVLATFCRQLFGLDVETLHFESGCLSPDTGNVHIRLVCPNENRIKLVRLIYGYNKETSSSLSSRVVAPLLSISSPLTEKSLCSFSIYDCIQEGHNTKVLSCNGLETCSIELTKNELLSTTTVDNNSKLPVCHDFNYVQINYACVSEKITRDICDIWKDESPVLHISHTMKLKRNSSNRRRKLNNVITIKNNDNRCHCKIRSSLPNGQVLLQVIEMKREGNDDIFGVNKKFQSIKQQQSTPSHDCKQTTYLEIATDRRERKCMDMASSGAIFGSGSHNFTLTYVRDTNINEAELLFWLEVRASPPKADHNVQIICNWSKRKFTSTTTITTSTLLRKRMTPQIKAQTIDMNEAIKQSRLDLIQPNNKKQTYRPKLKLSTEITEEETPARLQIDDDNDPFIDVIGESQQSDDENEIPSHDDVLLHIGMAENENEGGDEQQQLLIEEEIIEDSTTKLYKHRKTTLTSTVSVPLSKQQVVESDNPQWKQLLQLNGNPQFSYNNRAIFTQTPVIIHERRSSSTLLVILLIGIITTILVLSLYCLKVKRPDFIRRIIFNGNVALLFCCEAVKLLLCSSKTSRSTTITPTSTIHRHPPHHHQPQLEYRTDDYSYEDDLESTTETTNGGGGGGGGGGDGDVRYDRSTKRQNYPTIKRNRTSKTNKRTSASIYSIDNECDYTRKYDLGKSMSQDSLTNGQHDGGGLATYSSERPSTTNSRMSKMSSVRTNYDRMNGGRMGLNEHIRLVKQKKEEAEMLRMQKFQEQLKKKEQKWQQQQLERVKRWLQLRNRDVDRRSAVEERRKKREEEAKLRIEELLRKEKQRTEHYQQRAISQVTLNLRTKPDVMSQSTDVLSSTRRAVSASRPRPTTNNLTDMTNRRILNHSPVPPSSGSPSQSSNATSSHHLNPIDEHTQNSNNIVPTSTVTNTTTNSSLTGSPRSTARSTNCYYYWLNLPHSNFMRLTYAASCRSRQSRSVERCPRACRAREEAMAAATITSNRSTTSTPNVEQRRAQSVNRSHLNDTIQRLSKPKPVKTPSNDLMSQSVNVGMPTSQSSHQLRTHTQQQPSTYASRNITRSVVISTQSNDHTSTQRSSPKQQNDLHASITTTSSGVGSLNGEISNDLSGSTRASSDVDQPPQRTLKPSRTSRTGASPNRSSKPPVSGTRLISKPKYTSTTSHRSIPSSLSSSSLSSSLIVHSNNTSIERLTSKPQTRKASLPKMDETHLKKKFVSETIKTSPNKIVQAEQNELFETPILDNNNHDISDTANIIETPIDAIIDNTEKDVKQDSILSVDDNIGQMNAVESSHQNSIEPIDINSISNIINNTQSSVPVQPVITKRGQQQLEEQEYQRKLAEKRREARERFEEAKRLEEERQRQLELEEQQREDEQRKLEKEQTKAEQERLQRAIGEREREENERRLKEEKEKQIKEELEKRQQEEYERLNRERLERVKREEDERNERRKRLDLIMKRTRQVSPKAKGIEESIQKANGHNESNEASLATIETSPIAPETTSSLSLSNKATIPHSFSETKFPSTTSTDNLDDLSNTNGTSTDTPKFKSPLIQNILNKTRGTRSNSTDNLANTPSTPTSTALMTTSMIVENSVVSSQTGDSSSDDEIGSRLPNGITKINSTSVNDLNLPSSNNYHLDMSSIKSSNNSHRSIETTTFNEQGLVQQ</sequence>
<reference evidence="9" key="1">
    <citation type="submission" date="2021-02" db="EMBL/GenBank/DDBJ databases">
        <authorList>
            <person name="Nowell W R."/>
        </authorList>
    </citation>
    <scope>NUCLEOTIDE SEQUENCE</scope>
</reference>
<feature type="region of interest" description="Disordered" evidence="7">
    <location>
        <begin position="709"/>
        <end position="755"/>
    </location>
</feature>
<dbReference type="GO" id="GO:0015630">
    <property type="term" value="C:microtubule cytoskeleton"/>
    <property type="evidence" value="ECO:0007669"/>
    <property type="project" value="InterPro"/>
</dbReference>
<protein>
    <submittedName>
        <fullName evidence="9">Uncharacterized protein</fullName>
    </submittedName>
</protein>
<comment type="subcellular location">
    <subcellularLocation>
        <location evidence="1">Cytoplasm</location>
        <location evidence="1">Cytoskeleton</location>
    </subcellularLocation>
</comment>
<comment type="similarity">
    <text evidence="2">Belongs to the MAP7 family.</text>
</comment>
<keyword evidence="8" id="KW-0472">Membrane</keyword>
<feature type="compositionally biased region" description="Polar residues" evidence="7">
    <location>
        <begin position="864"/>
        <end position="876"/>
    </location>
</feature>
<dbReference type="PANTHER" id="PTHR15073:SF1">
    <property type="entry name" value="RETICULOCYTE-BINDING PROTEIN HOMOLOG 2A"/>
    <property type="match status" value="1"/>
</dbReference>
<feature type="region of interest" description="Disordered" evidence="7">
    <location>
        <begin position="861"/>
        <end position="957"/>
    </location>
</feature>
<feature type="region of interest" description="Disordered" evidence="7">
    <location>
        <begin position="1010"/>
        <end position="1208"/>
    </location>
</feature>
<dbReference type="Pfam" id="PF05672">
    <property type="entry name" value="MAP7"/>
    <property type="match status" value="1"/>
</dbReference>
<evidence type="ECO:0000256" key="4">
    <source>
        <dbReference type="ARBA" id="ARBA00023054"/>
    </source>
</evidence>
<feature type="transmembrane region" description="Helical" evidence="8">
    <location>
        <begin position="576"/>
        <end position="595"/>
    </location>
</feature>
<comment type="caution">
    <text evidence="9">The sequence shown here is derived from an EMBL/GenBank/DDBJ whole genome shotgun (WGS) entry which is preliminary data.</text>
</comment>
<evidence type="ECO:0000313" key="11">
    <source>
        <dbReference type="Proteomes" id="UP000663829"/>
    </source>
</evidence>
<feature type="compositionally biased region" description="Basic residues" evidence="7">
    <location>
        <begin position="612"/>
        <end position="621"/>
    </location>
</feature>
<feature type="compositionally biased region" description="Polar residues" evidence="7">
    <location>
        <begin position="1545"/>
        <end position="1571"/>
    </location>
</feature>
<feature type="compositionally biased region" description="Polar residues" evidence="7">
    <location>
        <begin position="1679"/>
        <end position="1691"/>
    </location>
</feature>
<keyword evidence="8" id="KW-1133">Transmembrane helix</keyword>
<feature type="coiled-coil region" evidence="6">
    <location>
        <begin position="758"/>
        <end position="841"/>
    </location>
</feature>
<dbReference type="GO" id="GO:0000226">
    <property type="term" value="P:microtubule cytoskeleton organization"/>
    <property type="evidence" value="ECO:0007669"/>
    <property type="project" value="InterPro"/>
</dbReference>
<keyword evidence="11" id="KW-1185">Reference proteome</keyword>
<name>A0A813SK60_9BILA</name>
<feature type="transmembrane region" description="Helical" evidence="8">
    <location>
        <begin position="545"/>
        <end position="564"/>
    </location>
</feature>
<keyword evidence="8" id="KW-0812">Transmembrane</keyword>
<accession>A0A813SK60</accession>
<feature type="compositionally biased region" description="Basic residues" evidence="7">
    <location>
        <begin position="674"/>
        <end position="683"/>
    </location>
</feature>
<dbReference type="InterPro" id="IPR051483">
    <property type="entry name" value="MAP7_domain-containing"/>
</dbReference>
<gene>
    <name evidence="9" type="ORF">GPM918_LOCUS3268</name>
    <name evidence="10" type="ORF">SRO942_LOCUS3268</name>
</gene>
<keyword evidence="3" id="KW-0963">Cytoplasm</keyword>
<keyword evidence="4 6" id="KW-0175">Coiled coil</keyword>
<dbReference type="InterPro" id="IPR008604">
    <property type="entry name" value="MAP7_fam"/>
</dbReference>
<feature type="compositionally biased region" description="Low complexity" evidence="7">
    <location>
        <begin position="932"/>
        <end position="954"/>
    </location>
</feature>
<feature type="compositionally biased region" description="Polar residues" evidence="7">
    <location>
        <begin position="725"/>
        <end position="746"/>
    </location>
</feature>
<proteinExistence type="inferred from homology"/>
<dbReference type="EMBL" id="CAJNOQ010000394">
    <property type="protein sequence ID" value="CAF0796256.1"/>
    <property type="molecule type" value="Genomic_DNA"/>
</dbReference>
<evidence type="ECO:0000256" key="7">
    <source>
        <dbReference type="SAM" id="MobiDB-lite"/>
    </source>
</evidence>
<feature type="region of interest" description="Disordered" evidence="7">
    <location>
        <begin position="1545"/>
        <end position="1605"/>
    </location>
</feature>
<feature type="compositionally biased region" description="Polar residues" evidence="7">
    <location>
        <begin position="1011"/>
        <end position="1043"/>
    </location>
</feature>
<feature type="compositionally biased region" description="Low complexity" evidence="7">
    <location>
        <begin position="1190"/>
        <end position="1208"/>
    </location>
</feature>
<evidence type="ECO:0000256" key="5">
    <source>
        <dbReference type="ARBA" id="ARBA00023212"/>
    </source>
</evidence>
<feature type="transmembrane region" description="Helical" evidence="8">
    <location>
        <begin position="20"/>
        <end position="38"/>
    </location>
</feature>
<evidence type="ECO:0000256" key="8">
    <source>
        <dbReference type="SAM" id="Phobius"/>
    </source>
</evidence>
<dbReference type="Proteomes" id="UP000663829">
    <property type="component" value="Unassembled WGS sequence"/>
</dbReference>
<dbReference type="PANTHER" id="PTHR15073">
    <property type="entry name" value="MICROTUBULE-ASSOCIATED PROTEIN"/>
    <property type="match status" value="1"/>
</dbReference>
<feature type="compositionally biased region" description="Polar residues" evidence="7">
    <location>
        <begin position="1052"/>
        <end position="1176"/>
    </location>
</feature>
<feature type="region of interest" description="Disordered" evidence="7">
    <location>
        <begin position="1668"/>
        <end position="1691"/>
    </location>
</feature>
<dbReference type="OrthoDB" id="10028817at2759"/>
<evidence type="ECO:0000256" key="1">
    <source>
        <dbReference type="ARBA" id="ARBA00004245"/>
    </source>
</evidence>
<organism evidence="9 11">
    <name type="scientific">Didymodactylos carnosus</name>
    <dbReference type="NCBI Taxonomy" id="1234261"/>
    <lineage>
        <taxon>Eukaryota</taxon>
        <taxon>Metazoa</taxon>
        <taxon>Spiralia</taxon>
        <taxon>Gnathifera</taxon>
        <taxon>Rotifera</taxon>
        <taxon>Eurotatoria</taxon>
        <taxon>Bdelloidea</taxon>
        <taxon>Philodinida</taxon>
        <taxon>Philodinidae</taxon>
        <taxon>Didymodactylos</taxon>
    </lineage>
</organism>
<dbReference type="Proteomes" id="UP000681722">
    <property type="component" value="Unassembled WGS sequence"/>
</dbReference>
<feature type="compositionally biased region" description="Gly residues" evidence="7">
    <location>
        <begin position="645"/>
        <end position="656"/>
    </location>
</feature>
<evidence type="ECO:0000313" key="10">
    <source>
        <dbReference type="EMBL" id="CAF3580865.1"/>
    </source>
</evidence>
<evidence type="ECO:0000313" key="9">
    <source>
        <dbReference type="EMBL" id="CAF0796256.1"/>
    </source>
</evidence>
<feature type="compositionally biased region" description="Polar residues" evidence="7">
    <location>
        <begin position="1218"/>
        <end position="1231"/>
    </location>
</feature>
<dbReference type="EMBL" id="CAJOBC010000394">
    <property type="protein sequence ID" value="CAF3580865.1"/>
    <property type="molecule type" value="Genomic_DNA"/>
</dbReference>
<evidence type="ECO:0000256" key="6">
    <source>
        <dbReference type="SAM" id="Coils"/>
    </source>
</evidence>
<evidence type="ECO:0000256" key="2">
    <source>
        <dbReference type="ARBA" id="ARBA00007525"/>
    </source>
</evidence>
<feature type="region of interest" description="Disordered" evidence="7">
    <location>
        <begin position="603"/>
        <end position="686"/>
    </location>
</feature>
<dbReference type="CDD" id="cd22249">
    <property type="entry name" value="UDM1_RNF168_RNF169-like"/>
    <property type="match status" value="1"/>
</dbReference>
<feature type="region of interest" description="Disordered" evidence="7">
    <location>
        <begin position="1382"/>
        <end position="1459"/>
    </location>
</feature>
<evidence type="ECO:0000256" key="3">
    <source>
        <dbReference type="ARBA" id="ARBA00022490"/>
    </source>
</evidence>
<feature type="compositionally biased region" description="Polar residues" evidence="7">
    <location>
        <begin position="884"/>
        <end position="893"/>
    </location>
</feature>
<feature type="region of interest" description="Disordered" evidence="7">
    <location>
        <begin position="1620"/>
        <end position="1641"/>
    </location>
</feature>
<feature type="compositionally biased region" description="Low complexity" evidence="7">
    <location>
        <begin position="909"/>
        <end position="920"/>
    </location>
</feature>
<feature type="compositionally biased region" description="Polar residues" evidence="7">
    <location>
        <begin position="1578"/>
        <end position="1605"/>
    </location>
</feature>
<keyword evidence="5" id="KW-0206">Cytoskeleton</keyword>